<reference evidence="1" key="1">
    <citation type="submission" date="2023-03" db="EMBL/GenBank/DDBJ databases">
        <title>Massive genome expansion in bonnet fungi (Mycena s.s.) driven by repeated elements and novel gene families across ecological guilds.</title>
        <authorList>
            <consortium name="Lawrence Berkeley National Laboratory"/>
            <person name="Harder C.B."/>
            <person name="Miyauchi S."/>
            <person name="Viragh M."/>
            <person name="Kuo A."/>
            <person name="Thoen E."/>
            <person name="Andreopoulos B."/>
            <person name="Lu D."/>
            <person name="Skrede I."/>
            <person name="Drula E."/>
            <person name="Henrissat B."/>
            <person name="Morin E."/>
            <person name="Kohler A."/>
            <person name="Barry K."/>
            <person name="LaButti K."/>
            <person name="Morin E."/>
            <person name="Salamov A."/>
            <person name="Lipzen A."/>
            <person name="Mereny Z."/>
            <person name="Hegedus B."/>
            <person name="Baldrian P."/>
            <person name="Stursova M."/>
            <person name="Weitz H."/>
            <person name="Taylor A."/>
            <person name="Grigoriev I.V."/>
            <person name="Nagy L.G."/>
            <person name="Martin F."/>
            <person name="Kauserud H."/>
        </authorList>
    </citation>
    <scope>NUCLEOTIDE SEQUENCE</scope>
    <source>
        <strain evidence="1">CBHHK002</strain>
    </source>
</reference>
<name>A0AAD6Z1B6_9AGAR</name>
<evidence type="ECO:0000313" key="2">
    <source>
        <dbReference type="Proteomes" id="UP001218218"/>
    </source>
</evidence>
<comment type="caution">
    <text evidence="1">The sequence shown here is derived from an EMBL/GenBank/DDBJ whole genome shotgun (WGS) entry which is preliminary data.</text>
</comment>
<accession>A0AAD6Z1B6</accession>
<organism evidence="1 2">
    <name type="scientific">Mycena albidolilacea</name>
    <dbReference type="NCBI Taxonomy" id="1033008"/>
    <lineage>
        <taxon>Eukaryota</taxon>
        <taxon>Fungi</taxon>
        <taxon>Dikarya</taxon>
        <taxon>Basidiomycota</taxon>
        <taxon>Agaricomycotina</taxon>
        <taxon>Agaricomycetes</taxon>
        <taxon>Agaricomycetidae</taxon>
        <taxon>Agaricales</taxon>
        <taxon>Marasmiineae</taxon>
        <taxon>Mycenaceae</taxon>
        <taxon>Mycena</taxon>
    </lineage>
</organism>
<dbReference type="Proteomes" id="UP001218218">
    <property type="component" value="Unassembled WGS sequence"/>
</dbReference>
<dbReference type="EMBL" id="JARIHO010000106">
    <property type="protein sequence ID" value="KAJ7303423.1"/>
    <property type="molecule type" value="Genomic_DNA"/>
</dbReference>
<proteinExistence type="predicted"/>
<protein>
    <submittedName>
        <fullName evidence="1">Uncharacterized protein</fullName>
    </submittedName>
</protein>
<keyword evidence="2" id="KW-1185">Reference proteome</keyword>
<dbReference type="AlphaFoldDB" id="A0AAD6Z1B6"/>
<evidence type="ECO:0000313" key="1">
    <source>
        <dbReference type="EMBL" id="KAJ7303423.1"/>
    </source>
</evidence>
<sequence length="127" mass="13723">MPELAEGVMSGTLVQAFIQSHPAGTLKVKNLLADATDAESRTHPPGSKANLGHVYCLESSSKALRGSCGSQTSLYPPLYATAPADKVIPIAQRDMTLIEAETHPRNVLLKFRDGESKIYWCQVNILS</sequence>
<gene>
    <name evidence="1" type="ORF">DFH08DRAFT_722233</name>
</gene>